<dbReference type="InterPro" id="IPR036390">
    <property type="entry name" value="WH_DNA-bd_sf"/>
</dbReference>
<feature type="domain" description="Helix-turn-helix type 11" evidence="4">
    <location>
        <begin position="11"/>
        <end position="67"/>
    </location>
</feature>
<dbReference type="PANTHER" id="PTHR30185:SF18">
    <property type="entry name" value="TRANSCRIPTIONAL REGULATOR MTLR"/>
    <property type="match status" value="1"/>
</dbReference>
<dbReference type="AlphaFoldDB" id="A0A429ZX38"/>
<dbReference type="Gene3D" id="1.10.10.10">
    <property type="entry name" value="Winged helix-like DNA-binding domain superfamily/Winged helix DNA-binding domain"/>
    <property type="match status" value="1"/>
</dbReference>
<evidence type="ECO:0000313" key="6">
    <source>
        <dbReference type="Proteomes" id="UP000287857"/>
    </source>
</evidence>
<dbReference type="InterPro" id="IPR050661">
    <property type="entry name" value="BglG_antiterminators"/>
</dbReference>
<evidence type="ECO:0000259" key="3">
    <source>
        <dbReference type="Pfam" id="PF05043"/>
    </source>
</evidence>
<evidence type="ECO:0000313" key="5">
    <source>
        <dbReference type="EMBL" id="RST98385.1"/>
    </source>
</evidence>
<evidence type="ECO:0000259" key="4">
    <source>
        <dbReference type="Pfam" id="PF08279"/>
    </source>
</evidence>
<keyword evidence="6" id="KW-1185">Reference proteome</keyword>
<dbReference type="InterPro" id="IPR013196">
    <property type="entry name" value="HTH_11"/>
</dbReference>
<keyword evidence="2" id="KW-0804">Transcription</keyword>
<dbReference type="InterPro" id="IPR007737">
    <property type="entry name" value="Mga_HTH"/>
</dbReference>
<dbReference type="EMBL" id="NGJS01000010">
    <property type="protein sequence ID" value="RST98385.1"/>
    <property type="molecule type" value="Genomic_DNA"/>
</dbReference>
<name>A0A429ZX38_9ENTE</name>
<evidence type="ECO:0000256" key="1">
    <source>
        <dbReference type="ARBA" id="ARBA00023015"/>
    </source>
</evidence>
<keyword evidence="1" id="KW-0805">Transcription regulation</keyword>
<organism evidence="5 6">
    <name type="scientific">Vagococcus vulneris</name>
    <dbReference type="NCBI Taxonomy" id="1977869"/>
    <lineage>
        <taxon>Bacteria</taxon>
        <taxon>Bacillati</taxon>
        <taxon>Bacillota</taxon>
        <taxon>Bacilli</taxon>
        <taxon>Lactobacillales</taxon>
        <taxon>Enterococcaceae</taxon>
        <taxon>Vagococcus</taxon>
    </lineage>
</organism>
<proteinExistence type="predicted"/>
<dbReference type="OrthoDB" id="1646817at2"/>
<reference evidence="5 6" key="1">
    <citation type="submission" date="2017-05" db="EMBL/GenBank/DDBJ databases">
        <title>Vagococcus spp. assemblies.</title>
        <authorList>
            <person name="Gulvik C.A."/>
        </authorList>
    </citation>
    <scope>NUCLEOTIDE SEQUENCE [LARGE SCALE GENOMIC DNA]</scope>
    <source>
        <strain evidence="5 6">SS1995</strain>
    </source>
</reference>
<dbReference type="Proteomes" id="UP000287857">
    <property type="component" value="Unassembled WGS sequence"/>
</dbReference>
<dbReference type="PANTHER" id="PTHR30185">
    <property type="entry name" value="CRYPTIC BETA-GLUCOSIDE BGL OPERON ANTITERMINATOR"/>
    <property type="match status" value="1"/>
</dbReference>
<dbReference type="Pfam" id="PF08279">
    <property type="entry name" value="HTH_11"/>
    <property type="match status" value="1"/>
</dbReference>
<protein>
    <recommendedName>
        <fullName evidence="7">Mga helix-turn-helix domain-containing protein</fullName>
    </recommendedName>
</protein>
<comment type="caution">
    <text evidence="5">The sequence shown here is derived from an EMBL/GenBank/DDBJ whole genome shotgun (WGS) entry which is preliminary data.</text>
</comment>
<gene>
    <name evidence="5" type="ORF">CBF37_07680</name>
</gene>
<evidence type="ECO:0000256" key="2">
    <source>
        <dbReference type="ARBA" id="ARBA00023163"/>
    </source>
</evidence>
<dbReference type="RefSeq" id="WP_125984164.1">
    <property type="nucleotide sequence ID" value="NZ_NGJS01000010.1"/>
</dbReference>
<dbReference type="InterPro" id="IPR036388">
    <property type="entry name" value="WH-like_DNA-bd_sf"/>
</dbReference>
<accession>A0A429ZX38</accession>
<feature type="domain" description="Mga helix-turn-helix" evidence="3">
    <location>
        <begin position="76"/>
        <end position="160"/>
    </location>
</feature>
<sequence length="503" mass="59667">MRDLLDIPMQRRLRIIEQLNEAPGWTSSNELAKLNNASLRTINNDISYLKDNWYPHLLIETSKKNGVRLTTLPSSHVMLVYNYVFKNSDSFRLLDAIFFDTTKSIEKWGETLFISESSLYRIINELTLSLTNYSLTLEKKPCRIIGETELNVRLFFTSFFREAYSVTEWPYPMNKKDTIDFVLSLLNSHNKNIQSNQVMKLTNLVCTSLIRISQGFYIERSIANSIENKRFTKILEKSKPQLLKICEQLDITYDNYLITDLAYSLFYHRNNWTNEQERLDITKEIRQLIKTIRDVFDLTLNNKIADEIEDYLVHLYLFHKVYPYRNYIIFDKYYYSGKTIKNNFPFFSSVVEKVLKSMESNTRFPWFSSYNYVILYNIMVKWGNLSELLEEKKVKVQVLVISDLGEEHCHFLAEMIRKNFRHKINLTEYKDLVVFLDNIDPAYFNKYDLIITTFNTNILPVQKLIVIDDVPSNQDWATIRISINKLFKLSDTMVKEVQHIEEE</sequence>
<evidence type="ECO:0008006" key="7">
    <source>
        <dbReference type="Google" id="ProtNLM"/>
    </source>
</evidence>
<dbReference type="SUPFAM" id="SSF46785">
    <property type="entry name" value="Winged helix' DNA-binding domain"/>
    <property type="match status" value="1"/>
</dbReference>
<dbReference type="Pfam" id="PF05043">
    <property type="entry name" value="Mga"/>
    <property type="match status" value="1"/>
</dbReference>